<dbReference type="Proteomes" id="UP000004028">
    <property type="component" value="Unassembled WGS sequence"/>
</dbReference>
<accession>D2ZQU1</accession>
<dbReference type="EMBL" id="ABYV02000006">
    <property type="protein sequence ID" value="EFC93638.1"/>
    <property type="molecule type" value="Genomic_DNA"/>
</dbReference>
<dbReference type="HOGENOM" id="CLU_971862_0_0_2"/>
<evidence type="ECO:0000313" key="1">
    <source>
        <dbReference type="EMBL" id="EFC93638.1"/>
    </source>
</evidence>
<evidence type="ECO:0000313" key="2">
    <source>
        <dbReference type="Proteomes" id="UP000004028"/>
    </source>
</evidence>
<gene>
    <name evidence="1" type="ORF">METSMIF1_03223</name>
</gene>
<dbReference type="AlphaFoldDB" id="D2ZQU1"/>
<proteinExistence type="predicted"/>
<dbReference type="PATRIC" id="fig|521002.11.peg.1189"/>
<protein>
    <recommendedName>
        <fullName evidence="3">Transposase (putative) YhgA-like domain-containing protein</fullName>
    </recommendedName>
</protein>
<organism evidence="1 2">
    <name type="scientific">Methanobrevibacter smithii DSM 2374</name>
    <dbReference type="NCBI Taxonomy" id="521002"/>
    <lineage>
        <taxon>Archaea</taxon>
        <taxon>Methanobacteriati</taxon>
        <taxon>Methanobacteriota</taxon>
        <taxon>Methanomada group</taxon>
        <taxon>Methanobacteria</taxon>
        <taxon>Methanobacteriales</taxon>
        <taxon>Methanobacteriaceae</taxon>
        <taxon>Methanobrevibacter</taxon>
    </lineage>
</organism>
<sequence>MIYQKQDKLIKGLAKYYGQDLFDYLEALEKETDEIHELLPCTKIKKVYSTELITPNFKGLLMDFVYEMVDDSYIHYEHYSGNLTHGNLTHTGRYDMELHEETGKPINTIIISTGNPNKSETECWIGKVNKYTPIRIIFLKKYPGDQRLKNVKIKIENNKKLTAFDILDLIFIPFLNTTKNSEEIVKEICGYVSKITKITTKQTKILTWGLWLTTEIFIKNPETLEKVRTMSTLKGQSINEKLHNREIELRQEGIQKGKQEGKQEEKTNMKNTIKTLENEGKTSDEILKTLKTTF</sequence>
<dbReference type="RefSeq" id="WP_004033545.1">
    <property type="nucleotide sequence ID" value="NZ_GG704759.1"/>
</dbReference>
<comment type="caution">
    <text evidence="1">The sequence shown here is derived from an EMBL/GenBank/DDBJ whole genome shotgun (WGS) entry which is preliminary data.</text>
</comment>
<name>D2ZQU1_METSM</name>
<evidence type="ECO:0008006" key="3">
    <source>
        <dbReference type="Google" id="ProtNLM"/>
    </source>
</evidence>
<reference evidence="1 2" key="1">
    <citation type="submission" date="2010-01" db="EMBL/GenBank/DDBJ databases">
        <authorList>
            <person name="Weinstock G."/>
            <person name="Sodergren E."/>
            <person name="Clifton S."/>
            <person name="Fulton L."/>
            <person name="Fulton B."/>
            <person name="Courtney L."/>
            <person name="Fronick C."/>
            <person name="Harrison M."/>
            <person name="Strong C."/>
            <person name="Farmer C."/>
            <person name="Delahaunty K."/>
            <person name="Markovic C."/>
            <person name="Hall O."/>
            <person name="Minx P."/>
            <person name="Tomlinson C."/>
            <person name="Mitreva M."/>
            <person name="Nelson J."/>
            <person name="Hou S."/>
            <person name="Wollam A."/>
            <person name="Pepin K.H."/>
            <person name="Johnson M."/>
            <person name="Bhonagiri V."/>
            <person name="Nash W.E."/>
            <person name="Warren W."/>
            <person name="Chinwalla A."/>
            <person name="Mardis E.R."/>
            <person name="Wilson R.K."/>
        </authorList>
    </citation>
    <scope>NUCLEOTIDE SEQUENCE [LARGE SCALE GENOMIC DNA]</scope>
    <source>
        <strain evidence="1 2">DSM 2374</strain>
    </source>
</reference>